<name>A0A5B0NEY0_PUCGR</name>
<sequence length="101" mass="11355">MDPQLFTAILATSIPIIILAKHWNEGNPYYSNGGQATYVNFLLHLAQEELFHKVTSMQRDTFMILIATLRSKGLLVDGRLATAEEQVLIILKNCLLQQLNA</sequence>
<dbReference type="AlphaFoldDB" id="A0A5B0NEY0"/>
<dbReference type="EMBL" id="VSWC01000105">
    <property type="protein sequence ID" value="KAA1087323.1"/>
    <property type="molecule type" value="Genomic_DNA"/>
</dbReference>
<protein>
    <submittedName>
        <fullName evidence="2">Uncharacterized protein</fullName>
    </submittedName>
</protein>
<comment type="caution">
    <text evidence="2">The sequence shown here is derived from an EMBL/GenBank/DDBJ whole genome shotgun (WGS) entry which is preliminary data.</text>
</comment>
<accession>A0A5B0NEY0</accession>
<reference evidence="2 3" key="1">
    <citation type="submission" date="2019-05" db="EMBL/GenBank/DDBJ databases">
        <title>Emergence of the Ug99 lineage of the wheat stem rust pathogen through somatic hybridization.</title>
        <authorList>
            <person name="Li F."/>
            <person name="Upadhyaya N.M."/>
            <person name="Sperschneider J."/>
            <person name="Matny O."/>
            <person name="Nguyen-Phuc H."/>
            <person name="Mago R."/>
            <person name="Raley C."/>
            <person name="Miller M.E."/>
            <person name="Silverstein K.A.T."/>
            <person name="Henningsen E."/>
            <person name="Hirsch C.D."/>
            <person name="Visser B."/>
            <person name="Pretorius Z.A."/>
            <person name="Steffenson B.J."/>
            <person name="Schwessinger B."/>
            <person name="Dodds P.N."/>
            <person name="Figueroa M."/>
        </authorList>
    </citation>
    <scope>NUCLEOTIDE SEQUENCE [LARGE SCALE GENOMIC DNA]</scope>
    <source>
        <strain evidence="2">21-0</strain>
    </source>
</reference>
<keyword evidence="1" id="KW-0732">Signal</keyword>
<dbReference type="Proteomes" id="UP000324748">
    <property type="component" value="Unassembled WGS sequence"/>
</dbReference>
<organism evidence="2 3">
    <name type="scientific">Puccinia graminis f. sp. tritici</name>
    <dbReference type="NCBI Taxonomy" id="56615"/>
    <lineage>
        <taxon>Eukaryota</taxon>
        <taxon>Fungi</taxon>
        <taxon>Dikarya</taxon>
        <taxon>Basidiomycota</taxon>
        <taxon>Pucciniomycotina</taxon>
        <taxon>Pucciniomycetes</taxon>
        <taxon>Pucciniales</taxon>
        <taxon>Pucciniaceae</taxon>
        <taxon>Puccinia</taxon>
    </lineage>
</organism>
<proteinExistence type="predicted"/>
<evidence type="ECO:0000256" key="1">
    <source>
        <dbReference type="SAM" id="SignalP"/>
    </source>
</evidence>
<feature type="chain" id="PRO_5022876701" evidence="1">
    <location>
        <begin position="21"/>
        <end position="101"/>
    </location>
</feature>
<dbReference type="OrthoDB" id="10635255at2759"/>
<evidence type="ECO:0000313" key="2">
    <source>
        <dbReference type="EMBL" id="KAA1087323.1"/>
    </source>
</evidence>
<keyword evidence="3" id="KW-1185">Reference proteome</keyword>
<feature type="signal peptide" evidence="1">
    <location>
        <begin position="1"/>
        <end position="20"/>
    </location>
</feature>
<evidence type="ECO:0000313" key="3">
    <source>
        <dbReference type="Proteomes" id="UP000324748"/>
    </source>
</evidence>
<gene>
    <name evidence="2" type="ORF">PGT21_028929</name>
</gene>